<proteinExistence type="predicted"/>
<reference evidence="1" key="1">
    <citation type="submission" date="2018-05" db="EMBL/GenBank/DDBJ databases">
        <authorList>
            <person name="Lanie J.A."/>
            <person name="Ng W.-L."/>
            <person name="Kazmierczak K.M."/>
            <person name="Andrzejewski T.M."/>
            <person name="Davidsen T.M."/>
            <person name="Wayne K.J."/>
            <person name="Tettelin H."/>
            <person name="Glass J.I."/>
            <person name="Rusch D."/>
            <person name="Podicherti R."/>
            <person name="Tsui H.-C.T."/>
            <person name="Winkler M.E."/>
        </authorList>
    </citation>
    <scope>NUCLEOTIDE SEQUENCE</scope>
</reference>
<evidence type="ECO:0000313" key="1">
    <source>
        <dbReference type="EMBL" id="SVB91840.1"/>
    </source>
</evidence>
<sequence length="119" mass="14001">MPSYTYELPEQSILLSNIRQNLLKVGPEWDEMAAFMREGHVEYAPIKNNPMRSGYKFVYQEAKLNLTLYFPEKIFNRMLEILNPEKIQILKAVVESSIPKRSGYLINEFKIRGIMEEEV</sequence>
<accession>A0A382HWX4</accession>
<name>A0A382HWX4_9ZZZZ</name>
<protein>
    <submittedName>
        <fullName evidence="1">Uncharacterized protein</fullName>
    </submittedName>
</protein>
<dbReference type="AlphaFoldDB" id="A0A382HWX4"/>
<gene>
    <name evidence="1" type="ORF">METZ01_LOCUS244694</name>
</gene>
<dbReference type="EMBL" id="UINC01063814">
    <property type="protein sequence ID" value="SVB91840.1"/>
    <property type="molecule type" value="Genomic_DNA"/>
</dbReference>
<organism evidence="1">
    <name type="scientific">marine metagenome</name>
    <dbReference type="NCBI Taxonomy" id="408172"/>
    <lineage>
        <taxon>unclassified sequences</taxon>
        <taxon>metagenomes</taxon>
        <taxon>ecological metagenomes</taxon>
    </lineage>
</organism>